<evidence type="ECO:0000256" key="3">
    <source>
        <dbReference type="ARBA" id="ARBA00014587"/>
    </source>
</evidence>
<protein>
    <recommendedName>
        <fullName evidence="3 7">GPN-loop GTPase 3</fullName>
    </recommendedName>
</protein>
<dbReference type="CDD" id="cd17872">
    <property type="entry name" value="GPN3"/>
    <property type="match status" value="1"/>
</dbReference>
<keyword evidence="5 7" id="KW-0378">Hydrolase</keyword>
<dbReference type="InterPro" id="IPR030228">
    <property type="entry name" value="Gpn3"/>
</dbReference>
<sequence>MKYAQLVVGPAGSGKSTYCSVVQQHCQSVGRSVFFVNLDPAAEKFSYNADIDVRELINVDDVQEDKELVLGPNGALVFCMEYLVQNLDWLHNQLNEGEDDYFVFDCPGQIELYSHLPVMRQIVNALKSWDFNICSVFLLDTQFVLDCDKFLGGALTTLSTMIALEVPAVNVLSKVDLLSDRNKELLENFLETDVCSILDTEETSPWNERYRQLSRTIAEVLDDYSLVRFVPLDIEDDESISDLLALIDNTIQHGEDLEVKDRYPEELDDDNNGY</sequence>
<evidence type="ECO:0000256" key="4">
    <source>
        <dbReference type="ARBA" id="ARBA00022741"/>
    </source>
</evidence>
<dbReference type="PANTHER" id="PTHR21231">
    <property type="entry name" value="XPA-BINDING PROTEIN 1-RELATED"/>
    <property type="match status" value="1"/>
</dbReference>
<dbReference type="Pfam" id="PF03029">
    <property type="entry name" value="ATP_bind_1"/>
    <property type="match status" value="1"/>
</dbReference>
<reference evidence="10" key="1">
    <citation type="submission" date="2016-06" db="UniProtKB">
        <authorList>
            <consortium name="WormBaseParasite"/>
        </authorList>
    </citation>
    <scope>IDENTIFICATION</scope>
</reference>
<dbReference type="GO" id="GO:0005525">
    <property type="term" value="F:GTP binding"/>
    <property type="evidence" value="ECO:0007669"/>
    <property type="project" value="UniProtKB-KW"/>
</dbReference>
<dbReference type="Proteomes" id="UP000271087">
    <property type="component" value="Unassembled WGS sequence"/>
</dbReference>
<evidence type="ECO:0000256" key="6">
    <source>
        <dbReference type="ARBA" id="ARBA00023134"/>
    </source>
</evidence>
<evidence type="ECO:0000256" key="5">
    <source>
        <dbReference type="ARBA" id="ARBA00022801"/>
    </source>
</evidence>
<name>A0A182EHW0_ONCOC</name>
<dbReference type="OrthoDB" id="5839at2759"/>
<dbReference type="WBParaSite" id="nOo.2.0.1.t07686-RA">
    <property type="protein sequence ID" value="nOo.2.0.1.t07686-RA"/>
    <property type="gene ID" value="nOo.2.0.1.g07686"/>
</dbReference>
<evidence type="ECO:0000313" key="8">
    <source>
        <dbReference type="EMBL" id="VDK86975.1"/>
    </source>
</evidence>
<dbReference type="EMBL" id="UYRW01002851">
    <property type="protein sequence ID" value="VDK86975.1"/>
    <property type="molecule type" value="Genomic_DNA"/>
</dbReference>
<evidence type="ECO:0000256" key="7">
    <source>
        <dbReference type="RuleBase" id="RU365059"/>
    </source>
</evidence>
<comment type="function">
    <text evidence="7">Small GTPase required for proper nuclear import of RNA polymerase II and III (RNAPII and RNAPIII). May act at an RNAP assembly step prior to nuclear import.</text>
</comment>
<comment type="subunit">
    <text evidence="7">Binds to RNA polymerase II (RNAPII).</text>
</comment>
<organism evidence="10">
    <name type="scientific">Onchocerca ochengi</name>
    <name type="common">Filarial nematode worm</name>
    <dbReference type="NCBI Taxonomy" id="42157"/>
    <lineage>
        <taxon>Eukaryota</taxon>
        <taxon>Metazoa</taxon>
        <taxon>Ecdysozoa</taxon>
        <taxon>Nematoda</taxon>
        <taxon>Chromadorea</taxon>
        <taxon>Rhabditida</taxon>
        <taxon>Spirurina</taxon>
        <taxon>Spiruromorpha</taxon>
        <taxon>Filarioidea</taxon>
        <taxon>Onchocercidae</taxon>
        <taxon>Onchocerca</taxon>
    </lineage>
</organism>
<reference evidence="8 9" key="2">
    <citation type="submission" date="2018-08" db="EMBL/GenBank/DDBJ databases">
        <authorList>
            <person name="Laetsch R D."/>
            <person name="Stevens L."/>
            <person name="Kumar S."/>
            <person name="Blaxter L. M."/>
        </authorList>
    </citation>
    <scope>NUCLEOTIDE SEQUENCE [LARGE SCALE GENOMIC DNA]</scope>
</reference>
<accession>A0A182EHW0</accession>
<evidence type="ECO:0000313" key="10">
    <source>
        <dbReference type="WBParaSite" id="nOo.2.0.1.t07686-RA"/>
    </source>
</evidence>
<dbReference type="AlphaFoldDB" id="A0A182EHW0"/>
<dbReference type="SUPFAM" id="SSF52540">
    <property type="entry name" value="P-loop containing nucleoside triphosphate hydrolases"/>
    <property type="match status" value="1"/>
</dbReference>
<dbReference type="PANTHER" id="PTHR21231:SF7">
    <property type="entry name" value="GPN-LOOP GTPASE 3"/>
    <property type="match status" value="1"/>
</dbReference>
<keyword evidence="4 7" id="KW-0547">Nucleotide-binding</keyword>
<keyword evidence="9" id="KW-1185">Reference proteome</keyword>
<dbReference type="GO" id="GO:0003924">
    <property type="term" value="F:GTPase activity"/>
    <property type="evidence" value="ECO:0007669"/>
    <property type="project" value="TreeGrafter"/>
</dbReference>
<gene>
    <name evidence="8" type="ORF">NOO_LOCUS7686</name>
</gene>
<dbReference type="InterPro" id="IPR027417">
    <property type="entry name" value="P-loop_NTPase"/>
</dbReference>
<evidence type="ECO:0000256" key="2">
    <source>
        <dbReference type="ARBA" id="ARBA00005290"/>
    </source>
</evidence>
<comment type="function">
    <text evidence="1">Small GTPase required for proper localization of RNA polymerase II (RNAPII). May act at an RNAP assembly step prior to nuclear import.</text>
</comment>
<keyword evidence="6 7" id="KW-0342">GTP-binding</keyword>
<dbReference type="STRING" id="42157.A0A182EHW0"/>
<dbReference type="FunFam" id="3.40.50.300:FF:000616">
    <property type="entry name" value="GPN-loop GTPase 3"/>
    <property type="match status" value="1"/>
</dbReference>
<proteinExistence type="inferred from homology"/>
<evidence type="ECO:0000313" key="9">
    <source>
        <dbReference type="Proteomes" id="UP000271087"/>
    </source>
</evidence>
<evidence type="ECO:0000256" key="1">
    <source>
        <dbReference type="ARBA" id="ARBA00002411"/>
    </source>
</evidence>
<dbReference type="Gene3D" id="3.40.50.300">
    <property type="entry name" value="P-loop containing nucleotide triphosphate hydrolases"/>
    <property type="match status" value="1"/>
</dbReference>
<dbReference type="InterPro" id="IPR004130">
    <property type="entry name" value="Gpn"/>
</dbReference>
<comment type="similarity">
    <text evidence="2 7">Belongs to the GPN-loop GTPase family.</text>
</comment>